<sequence length="247" mass="25875">MRKAASLFPAAAMLLAALVAWQLVVVTFGIQPFILPSPLNIAGFMGSQASALLNDLVITIGETLAGFAIGSAIGIALAIAFVLAPPLQRAIMPLAVMINMVPTVAFVPLALIWFGVGFSSKIAIAALTVSFPVLINTLAGLNSPLPAHIDLYRSFGAKSLSVLVRLRLPASLPSVATGLKVGFARSTVVVIVTEMLGAYSGVGQTIYRATSQIDSITVWSAVVLSSVASLILYGILAGLLRRFIWWD</sequence>
<evidence type="ECO:0000256" key="7">
    <source>
        <dbReference type="RuleBase" id="RU363032"/>
    </source>
</evidence>
<feature type="transmembrane region" description="Helical" evidence="7">
    <location>
        <begin position="122"/>
        <end position="141"/>
    </location>
</feature>
<keyword evidence="4 7" id="KW-0812">Transmembrane</keyword>
<feature type="transmembrane region" description="Helical" evidence="7">
    <location>
        <begin position="96"/>
        <end position="116"/>
    </location>
</feature>
<evidence type="ECO:0000313" key="10">
    <source>
        <dbReference type="Proteomes" id="UP000068164"/>
    </source>
</evidence>
<evidence type="ECO:0000256" key="2">
    <source>
        <dbReference type="ARBA" id="ARBA00022448"/>
    </source>
</evidence>
<dbReference type="CDD" id="cd06261">
    <property type="entry name" value="TM_PBP2"/>
    <property type="match status" value="1"/>
</dbReference>
<reference evidence="9 10" key="1">
    <citation type="submission" date="2015-11" db="EMBL/GenBank/DDBJ databases">
        <title>Draft Genome Sequence of the Strain BR 10423 (Rhizobium sp.) isolated from nodules of Mimosa pudica.</title>
        <authorList>
            <person name="Barauna A.C."/>
            <person name="Zilli J.E."/>
            <person name="Simoes-Araujo J.L."/>
            <person name="Reis V.M."/>
            <person name="James E.K."/>
            <person name="Reis F.B.Jr."/>
            <person name="Rouws L.F."/>
            <person name="Passos S.R."/>
            <person name="Gois S.R."/>
        </authorList>
    </citation>
    <scope>NUCLEOTIDE SEQUENCE [LARGE SCALE GENOMIC DNA]</scope>
    <source>
        <strain evidence="9 10">BR10423</strain>
    </source>
</reference>
<evidence type="ECO:0000256" key="4">
    <source>
        <dbReference type="ARBA" id="ARBA00022692"/>
    </source>
</evidence>
<evidence type="ECO:0000256" key="1">
    <source>
        <dbReference type="ARBA" id="ARBA00004651"/>
    </source>
</evidence>
<dbReference type="AlphaFoldDB" id="A0A125Q7T5"/>
<feature type="transmembrane region" description="Helical" evidence="7">
    <location>
        <begin position="64"/>
        <end position="84"/>
    </location>
</feature>
<dbReference type="GO" id="GO:0005886">
    <property type="term" value="C:plasma membrane"/>
    <property type="evidence" value="ECO:0007669"/>
    <property type="project" value="UniProtKB-SubCell"/>
</dbReference>
<dbReference type="Gene3D" id="1.10.3720.10">
    <property type="entry name" value="MetI-like"/>
    <property type="match status" value="1"/>
</dbReference>
<dbReference type="Pfam" id="PF00528">
    <property type="entry name" value="BPD_transp_1"/>
    <property type="match status" value="1"/>
</dbReference>
<dbReference type="OrthoDB" id="9786495at2"/>
<accession>A0A125Q7T5</accession>
<dbReference type="InterPro" id="IPR000515">
    <property type="entry name" value="MetI-like"/>
</dbReference>
<comment type="subcellular location">
    <subcellularLocation>
        <location evidence="1 7">Cell membrane</location>
        <topology evidence="1 7">Multi-pass membrane protein</topology>
    </subcellularLocation>
</comment>
<evidence type="ECO:0000259" key="8">
    <source>
        <dbReference type="PROSITE" id="PS50928"/>
    </source>
</evidence>
<keyword evidence="3" id="KW-1003">Cell membrane</keyword>
<keyword evidence="5 7" id="KW-1133">Transmembrane helix</keyword>
<proteinExistence type="inferred from homology"/>
<dbReference type="InterPro" id="IPR035906">
    <property type="entry name" value="MetI-like_sf"/>
</dbReference>
<protein>
    <submittedName>
        <fullName evidence="9">ABC transporter permease</fullName>
    </submittedName>
</protein>
<evidence type="ECO:0000256" key="5">
    <source>
        <dbReference type="ARBA" id="ARBA00022989"/>
    </source>
</evidence>
<dbReference type="PROSITE" id="PS50928">
    <property type="entry name" value="ABC_TM1"/>
    <property type="match status" value="1"/>
</dbReference>
<gene>
    <name evidence="9" type="ORF">AS026_05355</name>
</gene>
<keyword evidence="6 7" id="KW-0472">Membrane</keyword>
<dbReference type="PANTHER" id="PTHR30151:SF20">
    <property type="entry name" value="ABC TRANSPORTER PERMEASE PROTEIN HI_0355-RELATED"/>
    <property type="match status" value="1"/>
</dbReference>
<comment type="similarity">
    <text evidence="7">Belongs to the binding-protein-dependent transport system permease family.</text>
</comment>
<evidence type="ECO:0000313" key="9">
    <source>
        <dbReference type="EMBL" id="KWV52027.1"/>
    </source>
</evidence>
<comment type="caution">
    <text evidence="9">The sequence shown here is derived from an EMBL/GenBank/DDBJ whole genome shotgun (WGS) entry which is preliminary data.</text>
</comment>
<organism evidence="9 10">
    <name type="scientific">Rhizobium altiplani</name>
    <dbReference type="NCBI Taxonomy" id="1864509"/>
    <lineage>
        <taxon>Bacteria</taxon>
        <taxon>Pseudomonadati</taxon>
        <taxon>Pseudomonadota</taxon>
        <taxon>Alphaproteobacteria</taxon>
        <taxon>Hyphomicrobiales</taxon>
        <taxon>Rhizobiaceae</taxon>
        <taxon>Rhizobium/Agrobacterium group</taxon>
        <taxon>Rhizobium</taxon>
    </lineage>
</organism>
<feature type="transmembrane region" description="Helical" evidence="7">
    <location>
        <begin position="216"/>
        <end position="240"/>
    </location>
</feature>
<dbReference type="GO" id="GO:0055085">
    <property type="term" value="P:transmembrane transport"/>
    <property type="evidence" value="ECO:0007669"/>
    <property type="project" value="InterPro"/>
</dbReference>
<keyword evidence="2 7" id="KW-0813">Transport</keyword>
<feature type="domain" description="ABC transmembrane type-1" evidence="8">
    <location>
        <begin position="52"/>
        <end position="240"/>
    </location>
</feature>
<dbReference type="Proteomes" id="UP000068164">
    <property type="component" value="Unassembled WGS sequence"/>
</dbReference>
<keyword evidence="10" id="KW-1185">Reference proteome</keyword>
<dbReference type="SUPFAM" id="SSF161098">
    <property type="entry name" value="MetI-like"/>
    <property type="match status" value="1"/>
</dbReference>
<evidence type="ECO:0000256" key="6">
    <source>
        <dbReference type="ARBA" id="ARBA00023136"/>
    </source>
</evidence>
<evidence type="ECO:0000256" key="3">
    <source>
        <dbReference type="ARBA" id="ARBA00022475"/>
    </source>
</evidence>
<name>A0A125Q7T5_9HYPH</name>
<dbReference type="EMBL" id="LNCD01000075">
    <property type="protein sequence ID" value="KWV52027.1"/>
    <property type="molecule type" value="Genomic_DNA"/>
</dbReference>
<dbReference type="PANTHER" id="PTHR30151">
    <property type="entry name" value="ALKANE SULFONATE ABC TRANSPORTER-RELATED, MEMBRANE SUBUNIT"/>
    <property type="match status" value="1"/>
</dbReference>